<dbReference type="GO" id="GO:0022904">
    <property type="term" value="P:respiratory electron transport chain"/>
    <property type="evidence" value="ECO:0007669"/>
    <property type="project" value="TreeGrafter"/>
</dbReference>
<dbReference type="SUPFAM" id="SSF54862">
    <property type="entry name" value="4Fe-4S ferredoxins"/>
    <property type="match status" value="1"/>
</dbReference>
<comment type="caution">
    <text evidence="14">The sequence shown here is derived from an EMBL/GenBank/DDBJ whole genome shotgun (WGS) entry which is preliminary data.</text>
</comment>
<dbReference type="SUPFAM" id="SSF50692">
    <property type="entry name" value="ADC-like"/>
    <property type="match status" value="1"/>
</dbReference>
<dbReference type="InterPro" id="IPR006656">
    <property type="entry name" value="Mopterin_OxRdtase"/>
</dbReference>
<dbReference type="GO" id="GO:0003954">
    <property type="term" value="F:NADH dehydrogenase activity"/>
    <property type="evidence" value="ECO:0007669"/>
    <property type="project" value="TreeGrafter"/>
</dbReference>
<protein>
    <submittedName>
        <fullName evidence="14">Formate dehydrogenase subunit alpha</fullName>
    </submittedName>
</protein>
<dbReference type="InterPro" id="IPR050123">
    <property type="entry name" value="Prok_molybdopt-oxidoreductase"/>
</dbReference>
<dbReference type="InterPro" id="IPR006963">
    <property type="entry name" value="Mopterin_OxRdtase_4Fe-4S_dom"/>
</dbReference>
<feature type="domain" description="4Fe-4S His(Cys)3-ligated-type" evidence="13">
    <location>
        <begin position="117"/>
        <end position="156"/>
    </location>
</feature>
<keyword evidence="3" id="KW-0004">4Fe-4S</keyword>
<evidence type="ECO:0000256" key="5">
    <source>
        <dbReference type="ARBA" id="ARBA00022723"/>
    </source>
</evidence>
<comment type="similarity">
    <text evidence="2">In the C-terminal section; belongs to the prokaryotic molybdopterin-containing oxidoreductase family.</text>
</comment>
<dbReference type="GO" id="GO:0051539">
    <property type="term" value="F:4 iron, 4 sulfur cluster binding"/>
    <property type="evidence" value="ECO:0007669"/>
    <property type="project" value="UniProtKB-KW"/>
</dbReference>
<organism evidence="14">
    <name type="scientific">Marinobacter antarcticus</name>
    <dbReference type="NCBI Taxonomy" id="564117"/>
    <lineage>
        <taxon>Bacteria</taxon>
        <taxon>Pseudomonadati</taxon>
        <taxon>Pseudomonadota</taxon>
        <taxon>Gammaproteobacteria</taxon>
        <taxon>Pseudomonadales</taxon>
        <taxon>Marinobacteraceae</taxon>
        <taxon>Marinobacter</taxon>
    </lineage>
</organism>
<evidence type="ECO:0000256" key="3">
    <source>
        <dbReference type="ARBA" id="ARBA00022485"/>
    </source>
</evidence>
<dbReference type="CDD" id="cd00207">
    <property type="entry name" value="fer2"/>
    <property type="match status" value="1"/>
</dbReference>
<dbReference type="InterPro" id="IPR019574">
    <property type="entry name" value="NADH_UbQ_OxRdtase_Gsu_4Fe4S-bd"/>
</dbReference>
<dbReference type="GO" id="GO:0043546">
    <property type="term" value="F:molybdopterin cofactor binding"/>
    <property type="evidence" value="ECO:0007669"/>
    <property type="project" value="InterPro"/>
</dbReference>
<dbReference type="SMART" id="SM00926">
    <property type="entry name" value="Molybdop_Fe4S4"/>
    <property type="match status" value="1"/>
</dbReference>
<keyword evidence="9" id="KW-0411">Iron-sulfur</keyword>
<dbReference type="PROSITE" id="PS51379">
    <property type="entry name" value="4FE4S_FER_2"/>
    <property type="match status" value="2"/>
</dbReference>
<dbReference type="PANTHER" id="PTHR43105">
    <property type="entry name" value="RESPIRATORY NITRATE REDUCTASE"/>
    <property type="match status" value="1"/>
</dbReference>
<dbReference type="PROSITE" id="PS51839">
    <property type="entry name" value="4FE4S_HC3"/>
    <property type="match status" value="1"/>
</dbReference>
<feature type="domain" description="4Fe-4S ferredoxin-type" evidence="11">
    <location>
        <begin position="179"/>
        <end position="210"/>
    </location>
</feature>
<dbReference type="PANTHER" id="PTHR43105:SF14">
    <property type="entry name" value="FORMATE DEHYDROGENASE H"/>
    <property type="match status" value="1"/>
</dbReference>
<dbReference type="InterPro" id="IPR006657">
    <property type="entry name" value="MoPterin_dinucl-bd_dom"/>
</dbReference>
<evidence type="ECO:0000259" key="11">
    <source>
        <dbReference type="PROSITE" id="PS51379"/>
    </source>
</evidence>
<dbReference type="InterPro" id="IPR036010">
    <property type="entry name" value="2Fe-2S_ferredoxin-like_sf"/>
</dbReference>
<evidence type="ECO:0000256" key="6">
    <source>
        <dbReference type="ARBA" id="ARBA00022737"/>
    </source>
</evidence>
<evidence type="ECO:0000256" key="9">
    <source>
        <dbReference type="ARBA" id="ARBA00023014"/>
    </source>
</evidence>
<name>A0A831R0L3_9GAMM</name>
<dbReference type="SUPFAM" id="SSF54292">
    <property type="entry name" value="2Fe-2S ferredoxin-like"/>
    <property type="match status" value="1"/>
</dbReference>
<dbReference type="Gene3D" id="3.40.50.740">
    <property type="match status" value="1"/>
</dbReference>
<keyword evidence="6" id="KW-0677">Repeat</keyword>
<comment type="similarity">
    <text evidence="1">Belongs to the complex I 75 kDa subunit family.</text>
</comment>
<dbReference type="PROSITE" id="PS00198">
    <property type="entry name" value="4FE4S_FER_1"/>
    <property type="match status" value="1"/>
</dbReference>
<dbReference type="SMART" id="SM00929">
    <property type="entry name" value="NADH-G_4Fe-4S_3"/>
    <property type="match status" value="1"/>
</dbReference>
<feature type="domain" description="4Fe-4S Mo/W bis-MGD-type" evidence="12">
    <location>
        <begin position="258"/>
        <end position="314"/>
    </location>
</feature>
<evidence type="ECO:0000256" key="8">
    <source>
        <dbReference type="ARBA" id="ARBA00023004"/>
    </source>
</evidence>
<dbReference type="FunFam" id="2.20.25.90:FF:000001">
    <property type="entry name" value="Formate dehydrogenase subunit alpha"/>
    <property type="match status" value="1"/>
</dbReference>
<dbReference type="EMBL" id="DRGY01000046">
    <property type="protein sequence ID" value="HEA51821.1"/>
    <property type="molecule type" value="Genomic_DNA"/>
</dbReference>
<dbReference type="Gene3D" id="3.30.70.20">
    <property type="match status" value="1"/>
</dbReference>
<dbReference type="Proteomes" id="UP000885748">
    <property type="component" value="Unassembled WGS sequence"/>
</dbReference>
<dbReference type="CDD" id="cd00508">
    <property type="entry name" value="MopB_CT_Fdh-Nap-like"/>
    <property type="match status" value="1"/>
</dbReference>
<dbReference type="GO" id="GO:0051537">
    <property type="term" value="F:2 iron, 2 sulfur cluster binding"/>
    <property type="evidence" value="ECO:0007669"/>
    <property type="project" value="UniProtKB-KW"/>
</dbReference>
<dbReference type="GO" id="GO:0016020">
    <property type="term" value="C:membrane"/>
    <property type="evidence" value="ECO:0007669"/>
    <property type="project" value="TreeGrafter"/>
</dbReference>
<accession>A0A831R0L3</accession>
<dbReference type="PROSITE" id="PS51085">
    <property type="entry name" value="2FE2S_FER_2"/>
    <property type="match status" value="1"/>
</dbReference>
<keyword evidence="8" id="KW-0408">Iron</keyword>
<dbReference type="NCBIfam" id="TIGR01591">
    <property type="entry name" value="Fdh-alpha"/>
    <property type="match status" value="1"/>
</dbReference>
<dbReference type="InterPro" id="IPR017900">
    <property type="entry name" value="4Fe4S_Fe_S_CS"/>
</dbReference>
<dbReference type="Gene3D" id="3.40.228.10">
    <property type="entry name" value="Dimethylsulfoxide Reductase, domain 2"/>
    <property type="match status" value="1"/>
</dbReference>
<evidence type="ECO:0000259" key="13">
    <source>
        <dbReference type="PROSITE" id="PS51839"/>
    </source>
</evidence>
<evidence type="ECO:0000256" key="4">
    <source>
        <dbReference type="ARBA" id="ARBA00022714"/>
    </source>
</evidence>
<dbReference type="InterPro" id="IPR006478">
    <property type="entry name" value="Formate_DH_asu"/>
</dbReference>
<dbReference type="Pfam" id="PF13510">
    <property type="entry name" value="Fer2_4"/>
    <property type="match status" value="1"/>
</dbReference>
<dbReference type="GO" id="GO:0015942">
    <property type="term" value="P:formate metabolic process"/>
    <property type="evidence" value="ECO:0007669"/>
    <property type="project" value="InterPro"/>
</dbReference>
<dbReference type="PROSITE" id="PS51669">
    <property type="entry name" value="4FE4S_MOW_BIS_MGD"/>
    <property type="match status" value="1"/>
</dbReference>
<dbReference type="InterPro" id="IPR041924">
    <property type="entry name" value="Formate_Dh-H_N"/>
</dbReference>
<evidence type="ECO:0000259" key="12">
    <source>
        <dbReference type="PROSITE" id="PS51669"/>
    </source>
</evidence>
<evidence type="ECO:0000313" key="14">
    <source>
        <dbReference type="EMBL" id="HEA51821.1"/>
    </source>
</evidence>
<keyword evidence="4" id="KW-0001">2Fe-2S</keyword>
<evidence type="ECO:0000256" key="2">
    <source>
        <dbReference type="ARBA" id="ARBA00007023"/>
    </source>
</evidence>
<dbReference type="RefSeq" id="WP_414674217.1">
    <property type="nucleotide sequence ID" value="NZ_DRGY01000046.1"/>
</dbReference>
<proteinExistence type="inferred from homology"/>
<keyword evidence="5" id="KW-0479">Metal-binding</keyword>
<dbReference type="CDD" id="cd02753">
    <property type="entry name" value="MopB_Formate-Dh-H"/>
    <property type="match status" value="1"/>
</dbReference>
<dbReference type="Gene3D" id="3.10.20.740">
    <property type="match status" value="1"/>
</dbReference>
<dbReference type="FunFam" id="3.30.70.20:FF:000035">
    <property type="entry name" value="Iron hydrogenase 1"/>
    <property type="match status" value="1"/>
</dbReference>
<evidence type="ECO:0000256" key="7">
    <source>
        <dbReference type="ARBA" id="ARBA00023002"/>
    </source>
</evidence>
<feature type="domain" description="4Fe-4S ferredoxin-type" evidence="11">
    <location>
        <begin position="223"/>
        <end position="251"/>
    </location>
</feature>
<feature type="domain" description="2Fe-2S ferredoxin-type" evidence="10">
    <location>
        <begin position="39"/>
        <end position="117"/>
    </location>
</feature>
<dbReference type="Pfam" id="PF00384">
    <property type="entry name" value="Molybdopterin"/>
    <property type="match status" value="1"/>
</dbReference>
<dbReference type="SUPFAM" id="SSF53706">
    <property type="entry name" value="Formate dehydrogenase/DMSO reductase, domains 1-3"/>
    <property type="match status" value="1"/>
</dbReference>
<dbReference type="GO" id="GO:0046872">
    <property type="term" value="F:metal ion binding"/>
    <property type="evidence" value="ECO:0007669"/>
    <property type="project" value="UniProtKB-KW"/>
</dbReference>
<keyword evidence="7" id="KW-0560">Oxidoreductase</keyword>
<dbReference type="AlphaFoldDB" id="A0A831R0L3"/>
<dbReference type="Pfam" id="PF04879">
    <property type="entry name" value="Molybdop_Fe4S4"/>
    <property type="match status" value="1"/>
</dbReference>
<dbReference type="FunFam" id="3.10.20.740:FF:000005">
    <property type="entry name" value="NADH:ubiquinone oxidoreductase subunit"/>
    <property type="match status" value="1"/>
</dbReference>
<dbReference type="InterPro" id="IPR009010">
    <property type="entry name" value="Asp_de-COase-like_dom_sf"/>
</dbReference>
<sequence length="978" mass="106747">MLHYYDPSTQSYEPGKNGLNPDFDRFSLDLGTPASVSENLVSMSIDGREITVPEGTSVLRAAALAGINIPKLCASDNLEPFGSCRLCAVEIEGRRGYPASCTTPVAEGMDVTTQNGKLAKLRRNIMELYISDHPLDCLTCPANGDCELQDVAGAVGLREVRYGFEGENHLDAEIDDSNPYFSFDPSKCIVCSRCVRACEEVQGTFALTIEGRGFDSKVVASQNDPFMDSECVSCGACVQACPTSTLMEKTVIDAGQPEHSVVTTCAYCGVGCSFKAEMKGDQLVRMVPYKGGDANHGHSCVKGRFAFGYATHKDRIKEPMIRDSINDPWKVVSWDEALAFSASKLKGIQAQYGRESIGGITSSRCTNEETYLVQKMVRAAFGNNNTDTCARVCHSPTGYGLKTTLGESAGTQTFDSVMKADTIVVIGANPTDAHPVFGSLMRKRLRQGAKLIVIDPRQIDILNTPHASEGLHLPLRPGTNVAMVNAMAHVIVNEGLEDTDFINSRCDTEAYSTWRTFIAQERNSPEAMEEVTGVSAAKVREAAREYAKAGNGAIYYGLGVTEHSQGSTMVMGIANLALATGNIGREGGGVNPLRGQNNVQGSCDMGSFPHELPGYQHVNDPAVRGRFEAVWGVPIDSEPGLRIPNMFDAAIAGTFKALYVQGEDIAQSDPNLQHVEAALRAMDCVIVQDIFLNETAKFAHVLLPGSTFLEKNGTFTNAERRINRVRKVMEPVAGMEDWEVTVALSNALGYPMSYNHPSEIMEEIALLTPTFTGVSYDKLEQQGSIQWPCNDEHPDGTPTMHTVDFPIGKGRFAVTEYLASEERATRRFPLLLTTGRILSQYNVGAQTRRTSNSDWHEEDLLELHPSDAELRGVKDGDWLGISSRVGHTVLRAKLSTRMLPGVVYTTFHHPGSGANVITTDNSDWATNCPEYKVTAVQVEKVSQPSDWQRNFVDFDKRQQALLKPAMDEQDNSHAHALK</sequence>
<dbReference type="GO" id="GO:0008863">
    <property type="term" value="F:formate dehydrogenase (NAD+) activity"/>
    <property type="evidence" value="ECO:0007669"/>
    <property type="project" value="InterPro"/>
</dbReference>
<dbReference type="Pfam" id="PF01568">
    <property type="entry name" value="Molydop_binding"/>
    <property type="match status" value="1"/>
</dbReference>
<gene>
    <name evidence="14" type="ORF">ENI00_05755</name>
</gene>
<dbReference type="Gene3D" id="2.40.40.20">
    <property type="match status" value="1"/>
</dbReference>
<dbReference type="PIRSF" id="PIRSF036643">
    <property type="entry name" value="FDH_alpha"/>
    <property type="match status" value="1"/>
</dbReference>
<dbReference type="Gene3D" id="2.20.25.90">
    <property type="entry name" value="ADC-like domains"/>
    <property type="match status" value="1"/>
</dbReference>
<dbReference type="InterPro" id="IPR017896">
    <property type="entry name" value="4Fe4S_Fe-S-bd"/>
</dbReference>
<evidence type="ECO:0000256" key="1">
    <source>
        <dbReference type="ARBA" id="ARBA00005404"/>
    </source>
</evidence>
<evidence type="ECO:0000259" key="10">
    <source>
        <dbReference type="PROSITE" id="PS51085"/>
    </source>
</evidence>
<dbReference type="InterPro" id="IPR001041">
    <property type="entry name" value="2Fe-2S_ferredoxin-type"/>
</dbReference>
<dbReference type="Pfam" id="PF10588">
    <property type="entry name" value="NADH-G_4Fe-4S_3"/>
    <property type="match status" value="1"/>
</dbReference>
<dbReference type="GO" id="GO:1990204">
    <property type="term" value="C:oxidoreductase complex"/>
    <property type="evidence" value="ECO:0007669"/>
    <property type="project" value="UniProtKB-ARBA"/>
</dbReference>
<dbReference type="Pfam" id="PF12838">
    <property type="entry name" value="Fer4_7"/>
    <property type="match status" value="1"/>
</dbReference>
<reference evidence="14" key="1">
    <citation type="journal article" date="2020" name="mSystems">
        <title>Genome- and Community-Level Interaction Insights into Carbon Utilization and Element Cycling Functions of Hydrothermarchaeota in Hydrothermal Sediment.</title>
        <authorList>
            <person name="Zhou Z."/>
            <person name="Liu Y."/>
            <person name="Xu W."/>
            <person name="Pan J."/>
            <person name="Luo Z.H."/>
            <person name="Li M."/>
        </authorList>
    </citation>
    <scope>NUCLEOTIDE SEQUENCE [LARGE SCALE GENOMIC DNA]</scope>
    <source>
        <strain evidence="14">HyVt-357</strain>
    </source>
</reference>